<evidence type="ECO:0000313" key="3">
    <source>
        <dbReference type="Proteomes" id="UP000324222"/>
    </source>
</evidence>
<accession>A0A5B7ED13</accession>
<dbReference type="EMBL" id="VSRR010002393">
    <property type="protein sequence ID" value="MPC31227.1"/>
    <property type="molecule type" value="Genomic_DNA"/>
</dbReference>
<organism evidence="2 3">
    <name type="scientific">Portunus trituberculatus</name>
    <name type="common">Swimming crab</name>
    <name type="synonym">Neptunus trituberculatus</name>
    <dbReference type="NCBI Taxonomy" id="210409"/>
    <lineage>
        <taxon>Eukaryota</taxon>
        <taxon>Metazoa</taxon>
        <taxon>Ecdysozoa</taxon>
        <taxon>Arthropoda</taxon>
        <taxon>Crustacea</taxon>
        <taxon>Multicrustacea</taxon>
        <taxon>Malacostraca</taxon>
        <taxon>Eumalacostraca</taxon>
        <taxon>Eucarida</taxon>
        <taxon>Decapoda</taxon>
        <taxon>Pleocyemata</taxon>
        <taxon>Brachyura</taxon>
        <taxon>Eubrachyura</taxon>
        <taxon>Portunoidea</taxon>
        <taxon>Portunidae</taxon>
        <taxon>Portuninae</taxon>
        <taxon>Portunus</taxon>
    </lineage>
</organism>
<keyword evidence="3" id="KW-1185">Reference proteome</keyword>
<name>A0A5B7ED13_PORTR</name>
<dbReference type="Proteomes" id="UP000324222">
    <property type="component" value="Unassembled WGS sequence"/>
</dbReference>
<dbReference type="AlphaFoldDB" id="A0A5B7ED13"/>
<evidence type="ECO:0000313" key="2">
    <source>
        <dbReference type="EMBL" id="MPC31227.1"/>
    </source>
</evidence>
<gene>
    <name evidence="2" type="ORF">E2C01_024511</name>
</gene>
<protein>
    <submittedName>
        <fullName evidence="2">Uncharacterized protein</fullName>
    </submittedName>
</protein>
<comment type="caution">
    <text evidence="2">The sequence shown here is derived from an EMBL/GenBank/DDBJ whole genome shotgun (WGS) entry which is preliminary data.</text>
</comment>
<reference evidence="2 3" key="1">
    <citation type="submission" date="2019-05" db="EMBL/GenBank/DDBJ databases">
        <title>Another draft genome of Portunus trituberculatus and its Hox gene families provides insights of decapod evolution.</title>
        <authorList>
            <person name="Jeong J.-H."/>
            <person name="Song I."/>
            <person name="Kim S."/>
            <person name="Choi T."/>
            <person name="Kim D."/>
            <person name="Ryu S."/>
            <person name="Kim W."/>
        </authorList>
    </citation>
    <scope>NUCLEOTIDE SEQUENCE [LARGE SCALE GENOMIC DNA]</scope>
    <source>
        <tissue evidence="2">Muscle</tissue>
    </source>
</reference>
<proteinExistence type="predicted"/>
<feature type="region of interest" description="Disordered" evidence="1">
    <location>
        <begin position="170"/>
        <end position="208"/>
    </location>
</feature>
<sequence length="208" mass="22877">MSGGPERDEAIKKVMMTVMAEEGREREARARLRTMIGTFSSSFISSLKHGTPSCDDGGKDIEKDIRQQTTTKYHRISITVTKNTRTSSVITTQGNLTSLLAFRHSLLRQLRRTQEPLVSLHRRWYERRYHCDVGGEAAAASLTLASPYELLIPSEGRGGCCPVGCASRPSRVDGDPESGGSGVLETHARTAGTQEPNSIARVKRMEVD</sequence>
<evidence type="ECO:0000256" key="1">
    <source>
        <dbReference type="SAM" id="MobiDB-lite"/>
    </source>
</evidence>